<comment type="function">
    <text evidence="1 10">Condenses 4-methyl-5-(beta-hydroxyethyl)thiazole monophosphate (THZ-P) and 2-methyl-4-amino-5-hydroxymethyl pyrimidine pyrophosphate (HMP-PP) to form thiamine monophosphate (TMP).</text>
</comment>
<dbReference type="Gene3D" id="3.20.20.70">
    <property type="entry name" value="Aldolase class I"/>
    <property type="match status" value="1"/>
</dbReference>
<dbReference type="EC" id="2.5.1.3" evidence="10"/>
<evidence type="ECO:0000256" key="11">
    <source>
        <dbReference type="RuleBase" id="RU003826"/>
    </source>
</evidence>
<dbReference type="FunCoup" id="A0A330L9Y8">
    <property type="interactions" value="452"/>
</dbReference>
<keyword evidence="5 10" id="KW-0460">Magnesium</keyword>
<dbReference type="UniPathway" id="UPA00060">
    <property type="reaction ID" value="UER00141"/>
</dbReference>
<name>A0A330L9Y8_9BACT</name>
<dbReference type="InterPro" id="IPR022998">
    <property type="entry name" value="ThiamineP_synth_TenI"/>
</dbReference>
<evidence type="ECO:0000313" key="15">
    <source>
        <dbReference type="Proteomes" id="UP000248168"/>
    </source>
</evidence>
<dbReference type="NCBIfam" id="TIGR00693">
    <property type="entry name" value="thiE"/>
    <property type="match status" value="1"/>
</dbReference>
<dbReference type="GO" id="GO:0005737">
    <property type="term" value="C:cytoplasm"/>
    <property type="evidence" value="ECO:0007669"/>
    <property type="project" value="TreeGrafter"/>
</dbReference>
<dbReference type="GO" id="GO:0000287">
    <property type="term" value="F:magnesium ion binding"/>
    <property type="evidence" value="ECO:0007669"/>
    <property type="project" value="UniProtKB-UniRule"/>
</dbReference>
<dbReference type="EMBL" id="OUNR01000017">
    <property type="protein sequence ID" value="SPP65674.1"/>
    <property type="molecule type" value="Genomic_DNA"/>
</dbReference>
<dbReference type="InterPro" id="IPR036206">
    <property type="entry name" value="ThiamineP_synth_sf"/>
</dbReference>
<comment type="catalytic activity">
    <reaction evidence="8 10 11">
        <text>2-(2-carboxy-4-methylthiazol-5-yl)ethyl phosphate + 4-amino-2-methyl-5-(diphosphooxymethyl)pyrimidine + 2 H(+) = thiamine phosphate + CO2 + diphosphate</text>
        <dbReference type="Rhea" id="RHEA:47848"/>
        <dbReference type="ChEBI" id="CHEBI:15378"/>
        <dbReference type="ChEBI" id="CHEBI:16526"/>
        <dbReference type="ChEBI" id="CHEBI:33019"/>
        <dbReference type="ChEBI" id="CHEBI:37575"/>
        <dbReference type="ChEBI" id="CHEBI:57841"/>
        <dbReference type="ChEBI" id="CHEBI:62890"/>
        <dbReference type="EC" id="2.5.1.3"/>
    </reaction>
</comment>
<feature type="binding site" evidence="10">
    <location>
        <position position="129"/>
    </location>
    <ligand>
        <name>4-amino-2-methyl-5-(diphosphooxymethyl)pyrimidine</name>
        <dbReference type="ChEBI" id="CHEBI:57841"/>
    </ligand>
</feature>
<dbReference type="GO" id="GO:0004789">
    <property type="term" value="F:thiamine-phosphate diphosphorylase activity"/>
    <property type="evidence" value="ECO:0007669"/>
    <property type="project" value="UniProtKB-UniRule"/>
</dbReference>
<dbReference type="GO" id="GO:0009229">
    <property type="term" value="P:thiamine diphosphate biosynthetic process"/>
    <property type="evidence" value="ECO:0007669"/>
    <property type="project" value="UniProtKB-UniRule"/>
</dbReference>
<dbReference type="AlphaFoldDB" id="A0A330L9Y8"/>
<feature type="domain" description="Thiamine phosphate synthase/TenI" evidence="13">
    <location>
        <begin position="28"/>
        <end position="209"/>
    </location>
</feature>
<dbReference type="Proteomes" id="UP000248168">
    <property type="component" value="Unassembled WGS sequence"/>
</dbReference>
<dbReference type="InterPro" id="IPR034291">
    <property type="entry name" value="TMP_synthase"/>
</dbReference>
<organism evidence="14 15">
    <name type="scientific">Nitrospira lenta</name>
    <dbReference type="NCBI Taxonomy" id="1436998"/>
    <lineage>
        <taxon>Bacteria</taxon>
        <taxon>Pseudomonadati</taxon>
        <taxon>Nitrospirota</taxon>
        <taxon>Nitrospiria</taxon>
        <taxon>Nitrospirales</taxon>
        <taxon>Nitrospiraceae</taxon>
        <taxon>Nitrospira</taxon>
    </lineage>
</organism>
<feature type="binding site" evidence="10">
    <location>
        <position position="91"/>
    </location>
    <ligand>
        <name>Mg(2+)</name>
        <dbReference type="ChEBI" id="CHEBI:18420"/>
    </ligand>
</feature>
<comment type="catalytic activity">
    <reaction evidence="9 10 11">
        <text>2-[(2R,5Z)-2-carboxy-4-methylthiazol-5(2H)-ylidene]ethyl phosphate + 4-amino-2-methyl-5-(diphosphooxymethyl)pyrimidine + 2 H(+) = thiamine phosphate + CO2 + diphosphate</text>
        <dbReference type="Rhea" id="RHEA:47844"/>
        <dbReference type="ChEBI" id="CHEBI:15378"/>
        <dbReference type="ChEBI" id="CHEBI:16526"/>
        <dbReference type="ChEBI" id="CHEBI:33019"/>
        <dbReference type="ChEBI" id="CHEBI:37575"/>
        <dbReference type="ChEBI" id="CHEBI:57841"/>
        <dbReference type="ChEBI" id="CHEBI:62899"/>
        <dbReference type="EC" id="2.5.1.3"/>
    </reaction>
</comment>
<evidence type="ECO:0000313" key="14">
    <source>
        <dbReference type="EMBL" id="SPP65674.1"/>
    </source>
</evidence>
<comment type="pathway">
    <text evidence="2 10 12">Cofactor biosynthesis; thiamine diphosphate biosynthesis; thiamine phosphate from 4-amino-2-methyl-5-diphosphomethylpyrimidine and 4-methyl-5-(2-phosphoethyl)-thiazole: step 1/1.</text>
</comment>
<keyword evidence="6 10" id="KW-0784">Thiamine biosynthesis</keyword>
<protein>
    <recommendedName>
        <fullName evidence="10">Thiamine-phosphate synthase</fullName>
        <shortName evidence="10">TP synthase</shortName>
        <shortName evidence="10">TPS</shortName>
        <ecNumber evidence="10">2.5.1.3</ecNumber>
    </recommendedName>
    <alternativeName>
        <fullName evidence="10">Thiamine-phosphate pyrophosphorylase</fullName>
        <shortName evidence="10">TMP pyrophosphorylase</shortName>
        <shortName evidence="10">TMP-PPase</shortName>
    </alternativeName>
</protein>
<keyword evidence="3 10" id="KW-0808">Transferase</keyword>
<dbReference type="InParanoid" id="A0A330L9Y8"/>
<evidence type="ECO:0000256" key="2">
    <source>
        <dbReference type="ARBA" id="ARBA00005165"/>
    </source>
</evidence>
<dbReference type="PANTHER" id="PTHR20857:SF15">
    <property type="entry name" value="THIAMINE-PHOSPHATE SYNTHASE"/>
    <property type="match status" value="1"/>
</dbReference>
<feature type="binding site" evidence="10">
    <location>
        <position position="90"/>
    </location>
    <ligand>
        <name>4-amino-2-methyl-5-(diphosphooxymethyl)pyrimidine</name>
        <dbReference type="ChEBI" id="CHEBI:57841"/>
    </ligand>
</feature>
<dbReference type="FunFam" id="3.20.20.70:FF:000096">
    <property type="entry name" value="Thiamine-phosphate synthase"/>
    <property type="match status" value="1"/>
</dbReference>
<feature type="binding site" evidence="10">
    <location>
        <position position="158"/>
    </location>
    <ligand>
        <name>4-amino-2-methyl-5-(diphosphooxymethyl)pyrimidine</name>
        <dbReference type="ChEBI" id="CHEBI:57841"/>
    </ligand>
</feature>
<evidence type="ECO:0000256" key="4">
    <source>
        <dbReference type="ARBA" id="ARBA00022723"/>
    </source>
</evidence>
<evidence type="ECO:0000256" key="1">
    <source>
        <dbReference type="ARBA" id="ARBA00003814"/>
    </source>
</evidence>
<keyword evidence="4 10" id="KW-0479">Metal-binding</keyword>
<evidence type="ECO:0000256" key="12">
    <source>
        <dbReference type="RuleBase" id="RU004253"/>
    </source>
</evidence>
<dbReference type="SUPFAM" id="SSF51391">
    <property type="entry name" value="Thiamin phosphate synthase"/>
    <property type="match status" value="1"/>
</dbReference>
<evidence type="ECO:0000256" key="6">
    <source>
        <dbReference type="ARBA" id="ARBA00022977"/>
    </source>
</evidence>
<accession>A0A330L9Y8</accession>
<evidence type="ECO:0000259" key="13">
    <source>
        <dbReference type="Pfam" id="PF02581"/>
    </source>
</evidence>
<comment type="catalytic activity">
    <reaction evidence="7 10 11">
        <text>4-methyl-5-(2-phosphooxyethyl)-thiazole + 4-amino-2-methyl-5-(diphosphooxymethyl)pyrimidine + H(+) = thiamine phosphate + diphosphate</text>
        <dbReference type="Rhea" id="RHEA:22328"/>
        <dbReference type="ChEBI" id="CHEBI:15378"/>
        <dbReference type="ChEBI" id="CHEBI:33019"/>
        <dbReference type="ChEBI" id="CHEBI:37575"/>
        <dbReference type="ChEBI" id="CHEBI:57841"/>
        <dbReference type="ChEBI" id="CHEBI:58296"/>
        <dbReference type="EC" id="2.5.1.3"/>
    </reaction>
</comment>
<feature type="binding site" evidence="10">
    <location>
        <position position="186"/>
    </location>
    <ligand>
        <name>2-[(2R,5Z)-2-carboxy-4-methylthiazol-5(2H)-ylidene]ethyl phosphate</name>
        <dbReference type="ChEBI" id="CHEBI:62899"/>
    </ligand>
</feature>
<evidence type="ECO:0000256" key="9">
    <source>
        <dbReference type="ARBA" id="ARBA00047883"/>
    </source>
</evidence>
<comment type="cofactor">
    <cofactor evidence="10">
        <name>Mg(2+)</name>
        <dbReference type="ChEBI" id="CHEBI:18420"/>
    </cofactor>
    <text evidence="10">Binds 1 Mg(2+) ion per subunit.</text>
</comment>
<dbReference type="GO" id="GO:0009228">
    <property type="term" value="P:thiamine biosynthetic process"/>
    <property type="evidence" value="ECO:0007669"/>
    <property type="project" value="UniProtKB-KW"/>
</dbReference>
<dbReference type="PANTHER" id="PTHR20857">
    <property type="entry name" value="THIAMINE-PHOSPHATE PYROPHOSPHORYLASE"/>
    <property type="match status" value="1"/>
</dbReference>
<comment type="similarity">
    <text evidence="10 11">Belongs to the thiamine-phosphate synthase family.</text>
</comment>
<evidence type="ECO:0000256" key="5">
    <source>
        <dbReference type="ARBA" id="ARBA00022842"/>
    </source>
</evidence>
<feature type="binding site" evidence="10">
    <location>
        <begin position="155"/>
        <end position="157"/>
    </location>
    <ligand>
        <name>2-[(2R,5Z)-2-carboxy-4-methylthiazol-5(2H)-ylidene]ethyl phosphate</name>
        <dbReference type="ChEBI" id="CHEBI:62899"/>
    </ligand>
</feature>
<dbReference type="InterPro" id="IPR013785">
    <property type="entry name" value="Aldolase_TIM"/>
</dbReference>
<evidence type="ECO:0000256" key="7">
    <source>
        <dbReference type="ARBA" id="ARBA00047334"/>
    </source>
</evidence>
<evidence type="ECO:0000256" key="10">
    <source>
        <dbReference type="HAMAP-Rule" id="MF_00097"/>
    </source>
</evidence>
<reference evidence="15" key="1">
    <citation type="submission" date="2018-04" db="EMBL/GenBank/DDBJ databases">
        <authorList>
            <person name="Lucker S."/>
            <person name="Sakoula D."/>
        </authorList>
    </citation>
    <scope>NUCLEOTIDE SEQUENCE [LARGE SCALE GENOMIC DNA]</scope>
</reference>
<dbReference type="CDD" id="cd00564">
    <property type="entry name" value="TMP_TenI"/>
    <property type="match status" value="1"/>
</dbReference>
<evidence type="ECO:0000256" key="8">
    <source>
        <dbReference type="ARBA" id="ARBA00047851"/>
    </source>
</evidence>
<sequence>MGVASAVALICPLRCVAACPMLPVNFRLLLVTDRSLVHGRSLESALRESVASGVQAIQLRERDLPTRELLSLTQQIRAVTQERAVPLLINDRVDLAVALDLGGVHLRASSLPVSAARRVVGRHRLIGVSAHSVAEARQAGDDGADYVILGPIFETPSKREFGDPLGFAVLADACRHSSVPVFAIGGITRERIESVRDAGAFGVAMIGGILGRADVGNVTADMQSAVRTAWPSDPRDDSHAR</sequence>
<proteinExistence type="inferred from homology"/>
<dbReference type="HAMAP" id="MF_00097">
    <property type="entry name" value="TMP_synthase"/>
    <property type="match status" value="1"/>
</dbReference>
<dbReference type="Pfam" id="PF02581">
    <property type="entry name" value="TMP-TENI"/>
    <property type="match status" value="1"/>
</dbReference>
<gene>
    <name evidence="10 14" type="primary">thiE</name>
    <name evidence="14" type="ORF">NITLEN_40147</name>
</gene>
<comment type="caution">
    <text evidence="10">Lacks conserved residue(s) required for the propagation of feature annotation.</text>
</comment>
<evidence type="ECO:0000256" key="3">
    <source>
        <dbReference type="ARBA" id="ARBA00022679"/>
    </source>
</evidence>
<keyword evidence="15" id="KW-1185">Reference proteome</keyword>